<evidence type="ECO:0000313" key="5">
    <source>
        <dbReference type="Proteomes" id="UP001161325"/>
    </source>
</evidence>
<dbReference type="Pfam" id="PF07715">
    <property type="entry name" value="Plug"/>
    <property type="match status" value="1"/>
</dbReference>
<dbReference type="GO" id="GO:0030246">
    <property type="term" value="F:carbohydrate binding"/>
    <property type="evidence" value="ECO:0007669"/>
    <property type="project" value="InterPro"/>
</dbReference>
<comment type="caution">
    <text evidence="4">The sequence shown here is derived from an EMBL/GenBank/DDBJ whole genome shotgun (WGS) entry which is preliminary data.</text>
</comment>
<dbReference type="EMBL" id="BRXS01000002">
    <property type="protein sequence ID" value="GLC24724.1"/>
    <property type="molecule type" value="Genomic_DNA"/>
</dbReference>
<feature type="domain" description="TonB-dependent receptor plug" evidence="3">
    <location>
        <begin position="345"/>
        <end position="446"/>
    </location>
</feature>
<reference evidence="4" key="1">
    <citation type="submission" date="2022-08" db="EMBL/GenBank/DDBJ databases">
        <title>Draft genome sequencing of Roseisolibacter agri AW1220.</title>
        <authorList>
            <person name="Tobiishi Y."/>
            <person name="Tonouchi A."/>
        </authorList>
    </citation>
    <scope>NUCLEOTIDE SEQUENCE</scope>
    <source>
        <strain evidence="4">AW1220</strain>
    </source>
</reference>
<feature type="chain" id="PRO_5041368006" description="TonB-dependent receptor plug domain-containing protein" evidence="2">
    <location>
        <begin position="25"/>
        <end position="471"/>
    </location>
</feature>
<dbReference type="InterPro" id="IPR012910">
    <property type="entry name" value="Plug_dom"/>
</dbReference>
<gene>
    <name evidence="4" type="ORF">rosag_12370</name>
</gene>
<accession>A0AA37Q1D2</accession>
<keyword evidence="5" id="KW-1185">Reference proteome</keyword>
<dbReference type="InterPro" id="IPR008969">
    <property type="entry name" value="CarboxyPept-like_regulatory"/>
</dbReference>
<dbReference type="SUPFAM" id="SSF49452">
    <property type="entry name" value="Starch-binding domain-like"/>
    <property type="match status" value="1"/>
</dbReference>
<dbReference type="Gene3D" id="2.60.40.1120">
    <property type="entry name" value="Carboxypeptidase-like, regulatory domain"/>
    <property type="match status" value="2"/>
</dbReference>
<evidence type="ECO:0000313" key="4">
    <source>
        <dbReference type="EMBL" id="GLC24724.1"/>
    </source>
</evidence>
<protein>
    <recommendedName>
        <fullName evidence="3">TonB-dependent receptor plug domain-containing protein</fullName>
    </recommendedName>
</protein>
<evidence type="ECO:0000259" key="3">
    <source>
        <dbReference type="Pfam" id="PF07715"/>
    </source>
</evidence>
<proteinExistence type="predicted"/>
<dbReference type="AlphaFoldDB" id="A0AA37Q1D2"/>
<dbReference type="Proteomes" id="UP001161325">
    <property type="component" value="Unassembled WGS sequence"/>
</dbReference>
<name>A0AA37Q1D2_9BACT</name>
<evidence type="ECO:0000256" key="2">
    <source>
        <dbReference type="SAM" id="SignalP"/>
    </source>
</evidence>
<dbReference type="InterPro" id="IPR037066">
    <property type="entry name" value="Plug_dom_sf"/>
</dbReference>
<evidence type="ECO:0000256" key="1">
    <source>
        <dbReference type="SAM" id="MobiDB-lite"/>
    </source>
</evidence>
<feature type="region of interest" description="Disordered" evidence="1">
    <location>
        <begin position="396"/>
        <end position="424"/>
    </location>
</feature>
<dbReference type="RefSeq" id="WP_284349171.1">
    <property type="nucleotide sequence ID" value="NZ_BRXS01000002.1"/>
</dbReference>
<dbReference type="SUPFAM" id="SSF49464">
    <property type="entry name" value="Carboxypeptidase regulatory domain-like"/>
    <property type="match status" value="1"/>
</dbReference>
<organism evidence="4 5">
    <name type="scientific">Roseisolibacter agri</name>
    <dbReference type="NCBI Taxonomy" id="2014610"/>
    <lineage>
        <taxon>Bacteria</taxon>
        <taxon>Pseudomonadati</taxon>
        <taxon>Gemmatimonadota</taxon>
        <taxon>Gemmatimonadia</taxon>
        <taxon>Gemmatimonadales</taxon>
        <taxon>Gemmatimonadaceae</taxon>
        <taxon>Roseisolibacter</taxon>
    </lineage>
</organism>
<sequence>MLLRLAGRAVVVLSLLATPTLAHAQHARLDGIVHDSVGARPLPGALVWLAGSDRSAVTDSLGRWTLGNVPAGRVTLTYAHPALDSLGLTDLRAEATLAAGETRTLTLAGPSFATFAGRLCGGAVPPDAGIVFGSVSDTRGTLFEGAQVSAEWTRLVDPRDPRFGSSERRVATSDGRGMYAMCGVVVDQGLTLVAATDRGRSGLLDVLLPATRLLRQDLMVGAATGLTGPAVLQGVVRDSAGAPVVGARIAFGGGDAEDDAAPTARTDAAGRFALAGLPEGTQMVDVMAIGFSPERRPVDLTAARPAEVTVTLRRARLLATVSVTAAAVARFHQGLETRRLRGFGTVLTREQLDALPDVGAALRTVPRVSVGYNRGSRSVAFRQGLSSCQPDVYIDGSRVERGSGNGGSLGSVSARSGGTPGNLDQLPPPQELAALEVYTRPAAIPYELNPGFTECGAVYAWTKQYAGRGGR</sequence>
<dbReference type="SUPFAM" id="SSF56935">
    <property type="entry name" value="Porins"/>
    <property type="match status" value="1"/>
</dbReference>
<dbReference type="Pfam" id="PF13620">
    <property type="entry name" value="CarboxypepD_reg"/>
    <property type="match status" value="2"/>
</dbReference>
<dbReference type="InterPro" id="IPR013784">
    <property type="entry name" value="Carb-bd-like_fold"/>
</dbReference>
<keyword evidence="2" id="KW-0732">Signal</keyword>
<feature type="signal peptide" evidence="2">
    <location>
        <begin position="1"/>
        <end position="24"/>
    </location>
</feature>
<dbReference type="Gene3D" id="2.170.130.10">
    <property type="entry name" value="TonB-dependent receptor, plug domain"/>
    <property type="match status" value="1"/>
</dbReference>